<gene>
    <name evidence="2" type="ORF">KDW95_14540</name>
</gene>
<evidence type="ECO:0000313" key="2">
    <source>
        <dbReference type="EMBL" id="UTW10508.1"/>
    </source>
</evidence>
<name>A0ABY5HE60_9GAMM</name>
<dbReference type="Proteomes" id="UP001058461">
    <property type="component" value="Chromosome"/>
</dbReference>
<proteinExistence type="predicted"/>
<sequence>MKLVSFDAFRTLRLPETNYIKPELFFTQLARVREADWVLFPEYWQVNPVVFALKRRIFPSLASYLLGHNKIEMTRAFMSVAPEHVPWTLMGPNDPVSAEHLWQQMALPFVAKIPKSSMGEGVFLIENRADWQHYLGLTPSLYVQEFLPIDRDLRIVWVGDRVLGGFWRRQSEQGFYNNLSRGGQIDNSPLPAAALALVQRLATALEIDHAGFDIAMVDGYPFVLEFNRLFGNRGLGSINNDIPGVILDYLQRRIDCDNPDDDPLRPTPIWPLAV</sequence>
<dbReference type="Pfam" id="PF08443">
    <property type="entry name" value="RimK"/>
    <property type="match status" value="1"/>
</dbReference>
<organism evidence="2 3">
    <name type="scientific">Marinobacterium rhizophilum</name>
    <dbReference type="NCBI Taxonomy" id="420402"/>
    <lineage>
        <taxon>Bacteria</taxon>
        <taxon>Pseudomonadati</taxon>
        <taxon>Pseudomonadota</taxon>
        <taxon>Gammaproteobacteria</taxon>
        <taxon>Oceanospirillales</taxon>
        <taxon>Oceanospirillaceae</taxon>
        <taxon>Marinobacterium</taxon>
    </lineage>
</organism>
<dbReference type="EMBL" id="CP073347">
    <property type="protein sequence ID" value="UTW10508.1"/>
    <property type="molecule type" value="Genomic_DNA"/>
</dbReference>
<protein>
    <recommendedName>
        <fullName evidence="1">ATP-grasp fold RimK-type domain-containing protein</fullName>
    </recommendedName>
</protein>
<dbReference type="PANTHER" id="PTHR21621:SF0">
    <property type="entry name" value="BETA-CITRYLGLUTAMATE SYNTHASE B-RELATED"/>
    <property type="match status" value="1"/>
</dbReference>
<dbReference type="Gene3D" id="3.30.470.20">
    <property type="entry name" value="ATP-grasp fold, B domain"/>
    <property type="match status" value="1"/>
</dbReference>
<feature type="domain" description="ATP-grasp fold RimK-type" evidence="1">
    <location>
        <begin position="94"/>
        <end position="242"/>
    </location>
</feature>
<evidence type="ECO:0000259" key="1">
    <source>
        <dbReference type="Pfam" id="PF08443"/>
    </source>
</evidence>
<dbReference type="SUPFAM" id="SSF56059">
    <property type="entry name" value="Glutathione synthetase ATP-binding domain-like"/>
    <property type="match status" value="1"/>
</dbReference>
<dbReference type="RefSeq" id="WP_255852554.1">
    <property type="nucleotide sequence ID" value="NZ_CP073347.1"/>
</dbReference>
<dbReference type="InterPro" id="IPR013651">
    <property type="entry name" value="ATP-grasp_RimK-type"/>
</dbReference>
<accession>A0ABY5HE60</accession>
<reference evidence="2" key="1">
    <citation type="submission" date="2021-04" db="EMBL/GenBank/DDBJ databases">
        <title>Oceanospirillales bacteria with DddD are important DMSP degraders in coastal seawater.</title>
        <authorList>
            <person name="Liu J."/>
        </authorList>
    </citation>
    <scope>NUCLEOTIDE SEQUENCE</scope>
    <source>
        <strain evidence="2">D13-1</strain>
    </source>
</reference>
<evidence type="ECO:0000313" key="3">
    <source>
        <dbReference type="Proteomes" id="UP001058461"/>
    </source>
</evidence>
<keyword evidence="3" id="KW-1185">Reference proteome</keyword>
<dbReference type="PANTHER" id="PTHR21621">
    <property type="entry name" value="RIBOSOMAL PROTEIN S6 MODIFICATION PROTEIN"/>
    <property type="match status" value="1"/>
</dbReference>